<comment type="caution">
    <text evidence="1">The sequence shown here is derived from an EMBL/GenBank/DDBJ whole genome shotgun (WGS) entry which is preliminary data.</text>
</comment>
<evidence type="ECO:0000313" key="1">
    <source>
        <dbReference type="EMBL" id="TPP62235.1"/>
    </source>
</evidence>
<dbReference type="EMBL" id="SUNJ01007152">
    <property type="protein sequence ID" value="TPP62235.1"/>
    <property type="molecule type" value="Genomic_DNA"/>
</dbReference>
<evidence type="ECO:0000313" key="2">
    <source>
        <dbReference type="Proteomes" id="UP000316759"/>
    </source>
</evidence>
<dbReference type="AlphaFoldDB" id="A0A504YNP5"/>
<dbReference type="OrthoDB" id="6115534at2759"/>
<sequence length="165" mass="18996">MASNLDLDDKRVEFVADYVLKSNKIKGDKWMKLWNNDDSKKMILGFFDKPEILQLFISMNSAGFLQAQTECPSGIKAKACFFMKKEKCIIKKDSSVNRLLVYGDLSQNPLDHFSAFVDEVQTFFLVFSHSIGSSSFGFKQKELRIVARCCLRRRGEARSWIEETN</sequence>
<organism evidence="1 2">
    <name type="scientific">Fasciola gigantica</name>
    <name type="common">Giant liver fluke</name>
    <dbReference type="NCBI Taxonomy" id="46835"/>
    <lineage>
        <taxon>Eukaryota</taxon>
        <taxon>Metazoa</taxon>
        <taxon>Spiralia</taxon>
        <taxon>Lophotrochozoa</taxon>
        <taxon>Platyhelminthes</taxon>
        <taxon>Trematoda</taxon>
        <taxon>Digenea</taxon>
        <taxon>Plagiorchiida</taxon>
        <taxon>Echinostomata</taxon>
        <taxon>Echinostomatoidea</taxon>
        <taxon>Fasciolidae</taxon>
        <taxon>Fasciola</taxon>
    </lineage>
</organism>
<dbReference type="STRING" id="46835.A0A504YNP5"/>
<reference evidence="1 2" key="1">
    <citation type="submission" date="2019-04" db="EMBL/GenBank/DDBJ databases">
        <title>Annotation for the trematode Fasciola gigantica.</title>
        <authorList>
            <person name="Choi Y.-J."/>
        </authorList>
    </citation>
    <scope>NUCLEOTIDE SEQUENCE [LARGE SCALE GENOMIC DNA]</scope>
    <source>
        <strain evidence="1">Uganda_cow_1</strain>
    </source>
</reference>
<name>A0A504YNP5_FASGI</name>
<proteinExistence type="predicted"/>
<protein>
    <submittedName>
        <fullName evidence="1">Dynein beta chain ciliary</fullName>
    </submittedName>
</protein>
<accession>A0A504YNP5</accession>
<dbReference type="Proteomes" id="UP000316759">
    <property type="component" value="Unassembled WGS sequence"/>
</dbReference>
<keyword evidence="2" id="KW-1185">Reference proteome</keyword>
<gene>
    <name evidence="1" type="ORF">FGIG_00690</name>
</gene>